<gene>
    <name evidence="1" type="ordered locus">Mpet_1668</name>
</gene>
<proteinExistence type="predicted"/>
<dbReference type="PANTHER" id="PTHR41930:SF1">
    <property type="entry name" value="DEPHOSPHO-COA KINASE"/>
    <property type="match status" value="1"/>
</dbReference>
<name>E1RHB7_METP4</name>
<dbReference type="KEGG" id="mpi:Mpet_1668"/>
<organism evidence="1 2">
    <name type="scientific">Methanolacinia petrolearia (strain DSM 11571 / OCM 486 / SEBR 4847)</name>
    <name type="common">Methanoplanus petrolearius</name>
    <dbReference type="NCBI Taxonomy" id="679926"/>
    <lineage>
        <taxon>Archaea</taxon>
        <taxon>Methanobacteriati</taxon>
        <taxon>Methanobacteriota</taxon>
        <taxon>Stenosarchaea group</taxon>
        <taxon>Methanomicrobia</taxon>
        <taxon>Methanomicrobiales</taxon>
        <taxon>Methanomicrobiaceae</taxon>
        <taxon>Methanolacinia</taxon>
    </lineage>
</organism>
<dbReference type="eggNOG" id="arCOG01045">
    <property type="taxonomic scope" value="Archaea"/>
</dbReference>
<protein>
    <submittedName>
        <fullName evidence="1">Uncharacterized protein</fullName>
    </submittedName>
</protein>
<dbReference type="STRING" id="679926.Mpet_1668"/>
<dbReference type="GeneID" id="9744140"/>
<evidence type="ECO:0000313" key="1">
    <source>
        <dbReference type="EMBL" id="ADN36421.1"/>
    </source>
</evidence>
<keyword evidence="2" id="KW-1185">Reference proteome</keyword>
<dbReference type="AlphaFoldDB" id="E1RHB7"/>
<dbReference type="HOGENOM" id="CLU_096329_0_0_2"/>
<reference evidence="1 2" key="1">
    <citation type="journal article" date="2010" name="Stand. Genomic Sci.">
        <title>Complete genome sequence of Methanoplanus petrolearius type strain (SEBR 4847).</title>
        <authorList>
            <person name="Brambilla E."/>
            <person name="Djao O.D."/>
            <person name="Daligault H."/>
            <person name="Lapidus A."/>
            <person name="Lucas S."/>
            <person name="Hammon N."/>
            <person name="Nolan M."/>
            <person name="Tice H."/>
            <person name="Cheng J.F."/>
            <person name="Han C."/>
            <person name="Tapia R."/>
            <person name="Goodwin L."/>
            <person name="Pitluck S."/>
            <person name="Liolios K."/>
            <person name="Ivanova N."/>
            <person name="Mavromatis K."/>
            <person name="Mikhailova N."/>
            <person name="Pati A."/>
            <person name="Chen A."/>
            <person name="Palaniappan K."/>
            <person name="Land M."/>
            <person name="Hauser L."/>
            <person name="Chang Y.J."/>
            <person name="Jeffries C.D."/>
            <person name="Rohde M."/>
            <person name="Spring S."/>
            <person name="Sikorski J."/>
            <person name="Goker M."/>
            <person name="Woyke T."/>
            <person name="Bristow J."/>
            <person name="Eisen J.A."/>
            <person name="Markowitz V."/>
            <person name="Hugenholtz P."/>
            <person name="Kyrpides N.C."/>
            <person name="Klenk H.P."/>
        </authorList>
    </citation>
    <scope>NUCLEOTIDE SEQUENCE [LARGE SCALE GENOMIC DNA]</scope>
    <source>
        <strain evidence="2">DSM 11571 / OCM 486 / SEBR 4847</strain>
    </source>
</reference>
<evidence type="ECO:0000313" key="2">
    <source>
        <dbReference type="Proteomes" id="UP000006565"/>
    </source>
</evidence>
<dbReference type="OrthoDB" id="85381at2157"/>
<dbReference type="SUPFAM" id="SSF52540">
    <property type="entry name" value="P-loop containing nucleoside triphosphate hydrolases"/>
    <property type="match status" value="1"/>
</dbReference>
<dbReference type="Proteomes" id="UP000006565">
    <property type="component" value="Chromosome"/>
</dbReference>
<dbReference type="InterPro" id="IPR027417">
    <property type="entry name" value="P-loop_NTPase"/>
</dbReference>
<dbReference type="PANTHER" id="PTHR41930">
    <property type="entry name" value="UPF0200 PROTEIN MJ1399"/>
    <property type="match status" value="1"/>
</dbReference>
<sequence length="185" mass="20408">MLVIGVVGYPGSGKGEFSAIAREMGIPIVVMGDVIRRELENAGLKQTDKNMGEMSKCLRQGMGMDALAQLSIPLIEEQKSKVVLVDGIRGDAEVDTFAEKFKDFRLIAVEASFETRLGRLMERGRSDDILDADGLSARDDRENGWGLDNAMDMADCVITNEGTMEEFGEKARDLIKKLEMRKDVS</sequence>
<accession>E1RHB7</accession>
<dbReference type="RefSeq" id="WP_013329598.1">
    <property type="nucleotide sequence ID" value="NC_014507.1"/>
</dbReference>
<dbReference type="Pfam" id="PF13207">
    <property type="entry name" value="AAA_17"/>
    <property type="match status" value="1"/>
</dbReference>
<dbReference type="Gene3D" id="3.40.50.300">
    <property type="entry name" value="P-loop containing nucleotide triphosphate hydrolases"/>
    <property type="match status" value="1"/>
</dbReference>
<dbReference type="EMBL" id="CP002117">
    <property type="protein sequence ID" value="ADN36421.1"/>
    <property type="molecule type" value="Genomic_DNA"/>
</dbReference>